<comment type="subcellular location">
    <subcellularLocation>
        <location evidence="1">Secreted</location>
    </subcellularLocation>
</comment>
<dbReference type="Gene3D" id="3.30.2430.10">
    <property type="entry name" value="phosphothreonine lyase"/>
    <property type="match status" value="2"/>
</dbReference>
<protein>
    <submittedName>
        <fullName evidence="6">Uncharacterized protein</fullName>
    </submittedName>
</protein>
<evidence type="ECO:0000256" key="4">
    <source>
        <dbReference type="ARBA" id="ARBA00023026"/>
    </source>
</evidence>
<organism evidence="6 7">
    <name type="scientific">Parashewanella curva</name>
    <dbReference type="NCBI Taxonomy" id="2338552"/>
    <lineage>
        <taxon>Bacteria</taxon>
        <taxon>Pseudomonadati</taxon>
        <taxon>Pseudomonadota</taxon>
        <taxon>Gammaproteobacteria</taxon>
        <taxon>Alteromonadales</taxon>
        <taxon>Shewanellaceae</taxon>
        <taxon>Parashewanella</taxon>
    </lineage>
</organism>
<evidence type="ECO:0000256" key="2">
    <source>
        <dbReference type="ARBA" id="ARBA00009168"/>
    </source>
</evidence>
<evidence type="ECO:0000256" key="5">
    <source>
        <dbReference type="ARBA" id="ARBA00023239"/>
    </source>
</evidence>
<gene>
    <name evidence="6" type="ORF">D5018_16590</name>
</gene>
<dbReference type="RefSeq" id="WP_121840110.1">
    <property type="nucleotide sequence ID" value="NZ_ML014814.1"/>
</dbReference>
<name>A0A3L8PSZ9_9GAMM</name>
<dbReference type="InterPro" id="IPR038498">
    <property type="entry name" value="OspF/SpvC_sf"/>
</dbReference>
<dbReference type="GO" id="GO:0005576">
    <property type="term" value="C:extracellular region"/>
    <property type="evidence" value="ECO:0007669"/>
    <property type="project" value="UniProtKB-SubCell"/>
</dbReference>
<sequence length="357" mass="41132">MELKGCFLLDLNKYPEKFQLTRFKLTPSVSINSFDVPPKLCQKKWHTVVQKNKVCLYHDRAINRVFSSCQIRVDIPVDSYFELVSLLTPLLFSKHTPFTKWELTELPRFSTTHYINLPIMLDKKSSKISWYTFNNIVCFLCQIIEVLLARGVRPSSAIRGIQNQKLPFVAMVPKEGDRNIASEFLDTMIAAIKPYNASVFLFFNPADIHHRYCLSSFSLNYCADHLNRLTLSICRAQADLKQHKADIISLVHYLPSKHSRVVIVYNFMIQQQSDREFNGWVISGTSHTGNFIYCKNLRIAEEPYDARLRIGDKIRISVAPEEINTALSHLSSLLLSSEIAIRSWKVSIIEKGEPEDR</sequence>
<dbReference type="InterPro" id="IPR003519">
    <property type="entry name" value="OspF/SpvC"/>
</dbReference>
<dbReference type="Proteomes" id="UP000281474">
    <property type="component" value="Unassembled WGS sequence"/>
</dbReference>
<evidence type="ECO:0000313" key="7">
    <source>
        <dbReference type="Proteomes" id="UP000281474"/>
    </source>
</evidence>
<accession>A0A3L8PSZ9</accession>
<comment type="similarity">
    <text evidence="2">Belongs to the phosphothreonine lyase family.</text>
</comment>
<comment type="caution">
    <text evidence="6">The sequence shown here is derived from an EMBL/GenBank/DDBJ whole genome shotgun (WGS) entry which is preliminary data.</text>
</comment>
<evidence type="ECO:0000256" key="1">
    <source>
        <dbReference type="ARBA" id="ARBA00004613"/>
    </source>
</evidence>
<keyword evidence="4" id="KW-0843">Virulence</keyword>
<keyword evidence="3" id="KW-0964">Secreted</keyword>
<reference evidence="6 7" key="1">
    <citation type="submission" date="2018-09" db="EMBL/GenBank/DDBJ databases">
        <title>Phylogeny of the Shewanellaceae, and recommendation for two new genera, Pseudoshewanella and Parashewanella.</title>
        <authorList>
            <person name="Wang G."/>
        </authorList>
    </citation>
    <scope>NUCLEOTIDE SEQUENCE [LARGE SCALE GENOMIC DNA]</scope>
    <source>
        <strain evidence="6 7">C51</strain>
    </source>
</reference>
<proteinExistence type="inferred from homology"/>
<dbReference type="Pfam" id="PF03536">
    <property type="entry name" value="VRP3"/>
    <property type="match status" value="1"/>
</dbReference>
<dbReference type="GO" id="GO:0016829">
    <property type="term" value="F:lyase activity"/>
    <property type="evidence" value="ECO:0007669"/>
    <property type="project" value="UniProtKB-KW"/>
</dbReference>
<keyword evidence="7" id="KW-1185">Reference proteome</keyword>
<evidence type="ECO:0000313" key="6">
    <source>
        <dbReference type="EMBL" id="RLV58557.1"/>
    </source>
</evidence>
<dbReference type="EMBL" id="QZEI01000065">
    <property type="protein sequence ID" value="RLV58557.1"/>
    <property type="molecule type" value="Genomic_DNA"/>
</dbReference>
<evidence type="ECO:0000256" key="3">
    <source>
        <dbReference type="ARBA" id="ARBA00022525"/>
    </source>
</evidence>
<dbReference type="AlphaFoldDB" id="A0A3L8PSZ9"/>
<keyword evidence="5" id="KW-0456">Lyase</keyword>